<protein>
    <recommendedName>
        <fullName evidence="3">Squalene cyclase C-terminal domain-containing protein</fullName>
    </recommendedName>
</protein>
<sequence length="270" mass="29836">MWQHEGQPWTASAYAMNDLREWGLEPTSEAAVRTVRFVGANGRWDEGDQPFWQGEVEECINGRTLADGAYFGVDMAPLAARLVAEQQPDGGWNCERANGSVRSSFDSTINVLEGLLEFERATRGTTESQAARRGGEEFLLERGLFRRRTTGEPADAAYILLGHPRRWHYDVLRALDYFRASALASGRPPSTRASPTRSRTSAAVASRTAAGRWTCGIAGGSGSRSTRVWVCRPAGSRCPRCGCFDGPTDHWLQDDETDHNRCKESTCRST</sequence>
<dbReference type="InterPro" id="IPR008930">
    <property type="entry name" value="Terpenoid_cyclase/PrenylTrfase"/>
</dbReference>
<gene>
    <name evidence="1" type="ORF">IPI13_14095</name>
</gene>
<dbReference type="Proteomes" id="UP000726105">
    <property type="component" value="Unassembled WGS sequence"/>
</dbReference>
<evidence type="ECO:0008006" key="3">
    <source>
        <dbReference type="Google" id="ProtNLM"/>
    </source>
</evidence>
<dbReference type="SUPFAM" id="SSF48239">
    <property type="entry name" value="Terpenoid cyclases/Protein prenyltransferases"/>
    <property type="match status" value="1"/>
</dbReference>
<dbReference type="Gene3D" id="1.50.10.20">
    <property type="match status" value="1"/>
</dbReference>
<dbReference type="AlphaFoldDB" id="A0A935M7S3"/>
<proteinExistence type="predicted"/>
<reference evidence="1 2" key="1">
    <citation type="submission" date="2020-10" db="EMBL/GenBank/DDBJ databases">
        <title>Connecting structure to function with the recovery of over 1000 high-quality activated sludge metagenome-assembled genomes encoding full-length rRNA genes using long-read sequencing.</title>
        <authorList>
            <person name="Singleton C.M."/>
            <person name="Petriglieri F."/>
            <person name="Kristensen J.M."/>
            <person name="Kirkegaard R.H."/>
            <person name="Michaelsen T.Y."/>
            <person name="Andersen M.H."/>
            <person name="Karst S.M."/>
            <person name="Dueholm M.S."/>
            <person name="Nielsen P.H."/>
            <person name="Albertsen M."/>
        </authorList>
    </citation>
    <scope>NUCLEOTIDE SEQUENCE [LARGE SCALE GENOMIC DNA]</scope>
    <source>
        <strain evidence="1">Ega_18-Q3-R5-49_MAXAC.001</strain>
    </source>
</reference>
<dbReference type="EMBL" id="JADJIB010000005">
    <property type="protein sequence ID" value="MBK7274239.1"/>
    <property type="molecule type" value="Genomic_DNA"/>
</dbReference>
<organism evidence="1 2">
    <name type="scientific">Candidatus Phosphoribacter hodrii</name>
    <dbReference type="NCBI Taxonomy" id="2953743"/>
    <lineage>
        <taxon>Bacteria</taxon>
        <taxon>Bacillati</taxon>
        <taxon>Actinomycetota</taxon>
        <taxon>Actinomycetes</taxon>
        <taxon>Micrococcales</taxon>
        <taxon>Dermatophilaceae</taxon>
        <taxon>Candidatus Phosphoribacter</taxon>
    </lineage>
</organism>
<comment type="caution">
    <text evidence="1">The sequence shown here is derived from an EMBL/GenBank/DDBJ whole genome shotgun (WGS) entry which is preliminary data.</text>
</comment>
<name>A0A935M7S3_9MICO</name>
<accession>A0A935M7S3</accession>
<evidence type="ECO:0000313" key="2">
    <source>
        <dbReference type="Proteomes" id="UP000726105"/>
    </source>
</evidence>
<evidence type="ECO:0000313" key="1">
    <source>
        <dbReference type="EMBL" id="MBK7274239.1"/>
    </source>
</evidence>